<organism evidence="1 2">
    <name type="scientific">Halteria grandinella</name>
    <dbReference type="NCBI Taxonomy" id="5974"/>
    <lineage>
        <taxon>Eukaryota</taxon>
        <taxon>Sar</taxon>
        <taxon>Alveolata</taxon>
        <taxon>Ciliophora</taxon>
        <taxon>Intramacronucleata</taxon>
        <taxon>Spirotrichea</taxon>
        <taxon>Stichotrichia</taxon>
        <taxon>Sporadotrichida</taxon>
        <taxon>Halteriidae</taxon>
        <taxon>Halteria</taxon>
    </lineage>
</organism>
<evidence type="ECO:0000313" key="2">
    <source>
        <dbReference type="Proteomes" id="UP000785679"/>
    </source>
</evidence>
<sequence length="145" mass="16012">MPVSLTLAMLYCKELKCLQHFFSIQNDSPHSFSCSIQNGKGIICDYVLTKIVLVCYFSIDQVLARQGVAEIEVLASYSHVIFDGGALLLQQILPNKELINSNRFLKIDILLAIAALLRMNASNVVITYGEVAAQATIILMSTVFI</sequence>
<dbReference type="Proteomes" id="UP000785679">
    <property type="component" value="Unassembled WGS sequence"/>
</dbReference>
<keyword evidence="2" id="KW-1185">Reference proteome</keyword>
<accession>A0A8J8P3L1</accession>
<name>A0A8J8P3L1_HALGN</name>
<gene>
    <name evidence="1" type="ORF">FGO68_gene17521</name>
</gene>
<proteinExistence type="predicted"/>
<evidence type="ECO:0000313" key="1">
    <source>
        <dbReference type="EMBL" id="TNV86308.1"/>
    </source>
</evidence>
<reference evidence="1" key="1">
    <citation type="submission" date="2019-06" db="EMBL/GenBank/DDBJ databases">
        <authorList>
            <person name="Zheng W."/>
        </authorList>
    </citation>
    <scope>NUCLEOTIDE SEQUENCE</scope>
    <source>
        <strain evidence="1">QDHG01</strain>
    </source>
</reference>
<dbReference type="AlphaFoldDB" id="A0A8J8P3L1"/>
<dbReference type="EMBL" id="RRYP01001174">
    <property type="protein sequence ID" value="TNV86308.1"/>
    <property type="molecule type" value="Genomic_DNA"/>
</dbReference>
<protein>
    <submittedName>
        <fullName evidence="1">Uncharacterized protein</fullName>
    </submittedName>
</protein>
<comment type="caution">
    <text evidence="1">The sequence shown here is derived from an EMBL/GenBank/DDBJ whole genome shotgun (WGS) entry which is preliminary data.</text>
</comment>